<dbReference type="GO" id="GO:0016810">
    <property type="term" value="F:hydrolase activity, acting on carbon-nitrogen (but not peptide) bonds"/>
    <property type="evidence" value="ECO:0007669"/>
    <property type="project" value="InterPro"/>
</dbReference>
<dbReference type="CDD" id="cd10929">
    <property type="entry name" value="CE4_u5"/>
    <property type="match status" value="1"/>
</dbReference>
<dbReference type="InterPro" id="IPR002509">
    <property type="entry name" value="NODB_dom"/>
</dbReference>
<evidence type="ECO:0000313" key="2">
    <source>
        <dbReference type="EMBL" id="MBK9718236.1"/>
    </source>
</evidence>
<accession>A0A9D7SB70</accession>
<dbReference type="Gene3D" id="3.20.20.370">
    <property type="entry name" value="Glycoside hydrolase/deacetylase"/>
    <property type="match status" value="1"/>
</dbReference>
<dbReference type="GO" id="GO:0005975">
    <property type="term" value="P:carbohydrate metabolic process"/>
    <property type="evidence" value="ECO:0007669"/>
    <property type="project" value="InterPro"/>
</dbReference>
<sequence>MGGGKMVISLDFELYWGVTDSKSIDAYKSNILGVQSVIPKLLHLFDQYQIKATFAIVGFLFCHNKKELLEHLPKTLPQYKNKKLSPYINQIDKMKDDDLTRAYYFAPELIQRIKNHSQHEIATHTFSHYYCLEAGQQATDFFYDLEAALKIASEYQVNITSIVFPRNQYNKTYLNLCEELGIQCYRGNPKHWIYQADINKTFLWIKKGIRLLDHYINITGHHCYERIRSKHDSIKNIPASRFLRPYTPSLSWIESIRLQRILSSMTHAAKNNLTFHLWWHPHNFGIHQQANFKFLESILKHYQYLNVTYQFSSCTMAECARSQY</sequence>
<organism evidence="2 3">
    <name type="scientific">Candidatus Defluviibacterium haderslevense</name>
    <dbReference type="NCBI Taxonomy" id="2981993"/>
    <lineage>
        <taxon>Bacteria</taxon>
        <taxon>Pseudomonadati</taxon>
        <taxon>Bacteroidota</taxon>
        <taxon>Saprospiria</taxon>
        <taxon>Saprospirales</taxon>
        <taxon>Saprospiraceae</taxon>
        <taxon>Candidatus Defluviibacterium</taxon>
    </lineage>
</organism>
<dbReference type="Pfam" id="PF01522">
    <property type="entry name" value="Polysacc_deac_1"/>
    <property type="match status" value="1"/>
</dbReference>
<gene>
    <name evidence="2" type="ORF">IPO85_12120</name>
</gene>
<feature type="domain" description="NodB homology" evidence="1">
    <location>
        <begin position="34"/>
        <end position="184"/>
    </location>
</feature>
<dbReference type="SUPFAM" id="SSF88713">
    <property type="entry name" value="Glycoside hydrolase/deacetylase"/>
    <property type="match status" value="1"/>
</dbReference>
<dbReference type="Proteomes" id="UP000808349">
    <property type="component" value="Unassembled WGS sequence"/>
</dbReference>
<comment type="caution">
    <text evidence="2">The sequence shown here is derived from an EMBL/GenBank/DDBJ whole genome shotgun (WGS) entry which is preliminary data.</text>
</comment>
<name>A0A9D7SB70_9BACT</name>
<evidence type="ECO:0000259" key="1">
    <source>
        <dbReference type="Pfam" id="PF01522"/>
    </source>
</evidence>
<protein>
    <submittedName>
        <fullName evidence="2">Polysaccharide deacetylase family protein</fullName>
    </submittedName>
</protein>
<proteinExistence type="predicted"/>
<dbReference type="AlphaFoldDB" id="A0A9D7SB70"/>
<reference evidence="2 3" key="1">
    <citation type="submission" date="2020-10" db="EMBL/GenBank/DDBJ databases">
        <title>Connecting structure to function with the recovery of over 1000 high-quality activated sludge metagenome-assembled genomes encoding full-length rRNA genes using long-read sequencing.</title>
        <authorList>
            <person name="Singleton C.M."/>
            <person name="Petriglieri F."/>
            <person name="Kristensen J.M."/>
            <person name="Kirkegaard R.H."/>
            <person name="Michaelsen T.Y."/>
            <person name="Andersen M.H."/>
            <person name="Karst S.M."/>
            <person name="Dueholm M.S."/>
            <person name="Nielsen P.H."/>
            <person name="Albertsen M."/>
        </authorList>
    </citation>
    <scope>NUCLEOTIDE SEQUENCE [LARGE SCALE GENOMIC DNA]</scope>
    <source>
        <strain evidence="2">Ribe_18-Q3-R11-54_BAT3C.373</strain>
    </source>
</reference>
<evidence type="ECO:0000313" key="3">
    <source>
        <dbReference type="Proteomes" id="UP000808349"/>
    </source>
</evidence>
<dbReference type="EMBL" id="JADKFW010000008">
    <property type="protein sequence ID" value="MBK9718236.1"/>
    <property type="molecule type" value="Genomic_DNA"/>
</dbReference>
<dbReference type="InterPro" id="IPR011330">
    <property type="entry name" value="Glyco_hydro/deAcase_b/a-brl"/>
</dbReference>